<evidence type="ECO:0000313" key="2">
    <source>
        <dbReference type="Proteomes" id="UP000036771"/>
    </source>
</evidence>
<proteinExistence type="predicted"/>
<gene>
    <name evidence="1" type="ORF">Cva_00853</name>
</gene>
<keyword evidence="2" id="KW-1185">Reference proteome</keyword>
<comment type="caution">
    <text evidence="1">The sequence shown here is derived from an EMBL/GenBank/DDBJ whole genome shotgun (WGS) entry which is preliminary data.</text>
</comment>
<name>A0A0K8MCC7_9PROT</name>
<accession>A0A0K8MCC7</accession>
<dbReference type="Proteomes" id="UP000036771">
    <property type="component" value="Unassembled WGS sequence"/>
</dbReference>
<evidence type="ECO:0000313" key="1">
    <source>
        <dbReference type="EMBL" id="GAO98205.1"/>
    </source>
</evidence>
<dbReference type="AlphaFoldDB" id="A0A0K8MCC7"/>
<organism evidence="1 2">
    <name type="scientific">Caedimonas varicaedens</name>
    <dbReference type="NCBI Taxonomy" id="1629334"/>
    <lineage>
        <taxon>Bacteria</taxon>
        <taxon>Pseudomonadati</taxon>
        <taxon>Pseudomonadota</taxon>
        <taxon>Alphaproteobacteria</taxon>
        <taxon>Holosporales</taxon>
        <taxon>Caedimonadaceae</taxon>
        <taxon>Caedimonas</taxon>
    </lineage>
</organism>
<reference evidence="1 2" key="1">
    <citation type="submission" date="2015-03" db="EMBL/GenBank/DDBJ databases">
        <title>Caedibacter varicaedens, whole genome shotgun sequence.</title>
        <authorList>
            <person name="Suzuki H."/>
            <person name="Dapper A.L."/>
            <person name="Gibson A.K."/>
            <person name="Jackson C."/>
            <person name="Lee H."/>
            <person name="Pejaver V.R."/>
            <person name="Doak T."/>
            <person name="Lynch M."/>
        </authorList>
    </citation>
    <scope>NUCLEOTIDE SEQUENCE [LARGE SCALE GENOMIC DNA]</scope>
</reference>
<sequence>MNIAEKFQPQHMSSADRNERLYNGLLSLGLVATPVIQGGEITGVHVSADLPKLHTSSITSISEPMQGS</sequence>
<dbReference type="STRING" id="1629334.Cva_00853"/>
<dbReference type="EMBL" id="BBVC01000031">
    <property type="protein sequence ID" value="GAO98205.1"/>
    <property type="molecule type" value="Genomic_DNA"/>
</dbReference>
<protein>
    <submittedName>
        <fullName evidence="1">Uncharacterized protein</fullName>
    </submittedName>
</protein>